<dbReference type="AlphaFoldDB" id="A0A370UC44"/>
<dbReference type="OrthoDB" id="6107391at2"/>
<dbReference type="SUPFAM" id="SSF53850">
    <property type="entry name" value="Periplasmic binding protein-like II"/>
    <property type="match status" value="1"/>
</dbReference>
<dbReference type="Pfam" id="PF00497">
    <property type="entry name" value="SBP_bac_3"/>
    <property type="match status" value="1"/>
</dbReference>
<accession>A0A370UC44</accession>
<keyword evidence="1" id="KW-0732">Signal</keyword>
<dbReference type="Proteomes" id="UP000254326">
    <property type="component" value="Unassembled WGS sequence"/>
</dbReference>
<dbReference type="RefSeq" id="WP_115467289.1">
    <property type="nucleotide sequence ID" value="NZ_QKRA01000002.1"/>
</dbReference>
<evidence type="ECO:0000313" key="3">
    <source>
        <dbReference type="EMBL" id="RDL45255.1"/>
    </source>
</evidence>
<name>A0A370UC44_9GAMM</name>
<dbReference type="PANTHER" id="PTHR38834:SF3">
    <property type="entry name" value="SOLUTE-BINDING PROTEIN FAMILY 3_N-TERMINAL DOMAIN-CONTAINING PROTEIN"/>
    <property type="match status" value="1"/>
</dbReference>
<feature type="signal peptide" evidence="1">
    <location>
        <begin position="1"/>
        <end position="21"/>
    </location>
</feature>
<evidence type="ECO:0000256" key="1">
    <source>
        <dbReference type="SAM" id="SignalP"/>
    </source>
</evidence>
<sequence length="245" mass="27325">MKAAKTLLVLAGLSMATPMLAQEVRYTTLNWPPYIGENEDRHGVLAEIVKQTMNSSGTDFTLEFTSWSKALEDVIAGNKDAVVGAYYSEERTKNYHYSLPIYSVFTGLVKREGNGIDINFIQSFSELNSYRISKLADSVVGAEFDKHPFPNMKTFETEKEAVQALYDGDVDFYAGNLDVAKDLAKKLGKNSEELSIVNPPINEQDIFVMFSKATENGLEQRDAFNKALINLQANGQYEAILSSFQ</sequence>
<evidence type="ECO:0000313" key="4">
    <source>
        <dbReference type="Proteomes" id="UP000254326"/>
    </source>
</evidence>
<protein>
    <submittedName>
        <fullName evidence="3">ABC transporter substrate-binding protein</fullName>
    </submittedName>
</protein>
<feature type="domain" description="Solute-binding protein family 3/N-terminal" evidence="2">
    <location>
        <begin position="6"/>
        <end position="241"/>
    </location>
</feature>
<organism evidence="3 4">
    <name type="scientific">Marinomonas piezotolerans</name>
    <dbReference type="NCBI Taxonomy" id="2213058"/>
    <lineage>
        <taxon>Bacteria</taxon>
        <taxon>Pseudomonadati</taxon>
        <taxon>Pseudomonadota</taxon>
        <taxon>Gammaproteobacteria</taxon>
        <taxon>Oceanospirillales</taxon>
        <taxon>Oceanospirillaceae</taxon>
        <taxon>Marinomonas</taxon>
    </lineage>
</organism>
<comment type="caution">
    <text evidence="3">The sequence shown here is derived from an EMBL/GenBank/DDBJ whole genome shotgun (WGS) entry which is preliminary data.</text>
</comment>
<reference evidence="3 4" key="1">
    <citation type="submission" date="2018-06" db="EMBL/GenBank/DDBJ databases">
        <title>Marinomonas sp. YLB-05 draft genome sequence.</title>
        <authorList>
            <person name="Yu L."/>
            <person name="Tang X."/>
        </authorList>
    </citation>
    <scope>NUCLEOTIDE SEQUENCE [LARGE SCALE GENOMIC DNA]</scope>
    <source>
        <strain evidence="3 4">YLB-05</strain>
    </source>
</reference>
<dbReference type="PANTHER" id="PTHR38834">
    <property type="entry name" value="PERIPLASMIC SUBSTRATE BINDING PROTEIN FAMILY 3"/>
    <property type="match status" value="1"/>
</dbReference>
<gene>
    <name evidence="3" type="ORF">DN730_06490</name>
</gene>
<dbReference type="SMART" id="SM00062">
    <property type="entry name" value="PBPb"/>
    <property type="match status" value="1"/>
</dbReference>
<proteinExistence type="predicted"/>
<evidence type="ECO:0000259" key="2">
    <source>
        <dbReference type="SMART" id="SM00062"/>
    </source>
</evidence>
<dbReference type="EMBL" id="QKRA01000002">
    <property type="protein sequence ID" value="RDL45255.1"/>
    <property type="molecule type" value="Genomic_DNA"/>
</dbReference>
<dbReference type="Gene3D" id="3.40.190.10">
    <property type="entry name" value="Periplasmic binding protein-like II"/>
    <property type="match status" value="2"/>
</dbReference>
<dbReference type="InterPro" id="IPR001638">
    <property type="entry name" value="Solute-binding_3/MltF_N"/>
</dbReference>
<feature type="chain" id="PRO_5016902486" evidence="1">
    <location>
        <begin position="22"/>
        <end position="245"/>
    </location>
</feature>
<keyword evidence="4" id="KW-1185">Reference proteome</keyword>